<dbReference type="RefSeq" id="WP_099523014.1">
    <property type="nucleotide sequence ID" value="NZ_NIQU01000002.1"/>
</dbReference>
<evidence type="ECO:0000313" key="4">
    <source>
        <dbReference type="Proteomes" id="UP000229504"/>
    </source>
</evidence>
<protein>
    <submittedName>
        <fullName evidence="3">Sorbosone dehydrogenase</fullName>
    </submittedName>
</protein>
<dbReference type="Gene3D" id="2.120.10.30">
    <property type="entry name" value="TolB, C-terminal domain"/>
    <property type="match status" value="1"/>
</dbReference>
<comment type="caution">
    <text evidence="3">The sequence shown here is derived from an EMBL/GenBank/DDBJ whole genome shotgun (WGS) entry which is preliminary data.</text>
</comment>
<organism evidence="3 4">
    <name type="scientific">Pseudomonas sediminis</name>
    <dbReference type="NCBI Taxonomy" id="1691904"/>
    <lineage>
        <taxon>Bacteria</taxon>
        <taxon>Pseudomonadati</taxon>
        <taxon>Pseudomonadota</taxon>
        <taxon>Gammaproteobacteria</taxon>
        <taxon>Pseudomonadales</taxon>
        <taxon>Pseudomonadaceae</taxon>
        <taxon>Pseudomonas</taxon>
    </lineage>
</organism>
<dbReference type="InterPro" id="IPR011041">
    <property type="entry name" value="Quinoprot_gluc/sorb_DH_b-prop"/>
</dbReference>
<evidence type="ECO:0000256" key="1">
    <source>
        <dbReference type="SAM" id="SignalP"/>
    </source>
</evidence>
<dbReference type="Proteomes" id="UP000229504">
    <property type="component" value="Unassembled WGS sequence"/>
</dbReference>
<keyword evidence="1" id="KW-0732">Signal</keyword>
<dbReference type="PANTHER" id="PTHR33546:SF1">
    <property type="entry name" value="LARGE, MULTIFUNCTIONAL SECRETED PROTEIN"/>
    <property type="match status" value="1"/>
</dbReference>
<feature type="signal peptide" evidence="1">
    <location>
        <begin position="1"/>
        <end position="20"/>
    </location>
</feature>
<dbReference type="Pfam" id="PF22807">
    <property type="entry name" value="TrAA12"/>
    <property type="match status" value="2"/>
</dbReference>
<dbReference type="EMBL" id="NIQU01000002">
    <property type="protein sequence ID" value="PIA70499.1"/>
    <property type="molecule type" value="Genomic_DNA"/>
</dbReference>
<sequence>MKTAIALTALPLALLLTACGEEPGSNQQFYGAQPDLPSPERGILPSMTIAEPTPWDDQRPTVPEGFSVTAIATDLKIPRQTLVLPNGDILVAEGRGGNAAKLKPKDVIAGVIKARGNTSVDSGNRLTLLRDADGDGSYELQTVFADDLNAPYGLALHEGNLYVANQDELVRFDYEEGQTKASGPPSKVADLPSEINHHWTKALTISEDGRYLYVGIGSNSNITERGMEAEVDRALVWQVDAETGAYKPYATGLRNPTALAIQPGTGTLWAVVNERDELGEDLVPDYLTSVQEGGFYGWPYSYFGQHVDPRVKPQDDEKVASAIVPDYALGAHVAALGLDFSSEVMGEQYADGVFIGEHGSWNRKNPVGYKVIFVPFENGRPAGDPIDFVTGFRTEDGKTRGRPVGVTVDPSGALIVADDLANTVWRVVREGSE</sequence>
<dbReference type="PANTHER" id="PTHR33546">
    <property type="entry name" value="LARGE, MULTIFUNCTIONAL SECRETED PROTEIN-RELATED"/>
    <property type="match status" value="1"/>
</dbReference>
<reference evidence="4" key="1">
    <citation type="submission" date="2017-06" db="EMBL/GenBank/DDBJ databases">
        <authorList>
            <person name="Rastogi G."/>
            <person name="Vaishampayan P."/>
            <person name="Seuylemezian A."/>
        </authorList>
    </citation>
    <scope>NUCLEOTIDE SEQUENCE [LARGE SCALE GENOMIC DNA]</scope>
    <source>
        <strain evidence="4">PI11</strain>
    </source>
</reference>
<evidence type="ECO:0000259" key="2">
    <source>
        <dbReference type="Pfam" id="PF22807"/>
    </source>
</evidence>
<feature type="domain" description="Pyrroloquinoline quinone-dependent pyranose dehydrogenase beta-propeller" evidence="2">
    <location>
        <begin position="60"/>
        <end position="279"/>
    </location>
</feature>
<feature type="chain" id="PRO_5013640016" evidence="1">
    <location>
        <begin position="21"/>
        <end position="433"/>
    </location>
</feature>
<dbReference type="InterPro" id="IPR054539">
    <property type="entry name" value="Beta-prop_PDH"/>
</dbReference>
<dbReference type="AlphaFoldDB" id="A0A2G5FR96"/>
<evidence type="ECO:0000313" key="3">
    <source>
        <dbReference type="EMBL" id="PIA70499.1"/>
    </source>
</evidence>
<dbReference type="SUPFAM" id="SSF50952">
    <property type="entry name" value="Soluble quinoprotein glucose dehydrogenase"/>
    <property type="match status" value="1"/>
</dbReference>
<accession>A0A2G5FR96</accession>
<gene>
    <name evidence="3" type="ORF">CDO35_05755</name>
</gene>
<dbReference type="PROSITE" id="PS51257">
    <property type="entry name" value="PROKAR_LIPOPROTEIN"/>
    <property type="match status" value="1"/>
</dbReference>
<feature type="domain" description="Pyrroloquinoline quinone-dependent pyranose dehydrogenase beta-propeller" evidence="2">
    <location>
        <begin position="313"/>
        <end position="427"/>
    </location>
</feature>
<name>A0A2G5FR96_9PSED</name>
<dbReference type="InterPro" id="IPR011042">
    <property type="entry name" value="6-blade_b-propeller_TolB-like"/>
</dbReference>
<proteinExistence type="predicted"/>